<dbReference type="GO" id="GO:0005886">
    <property type="term" value="C:plasma membrane"/>
    <property type="evidence" value="ECO:0007669"/>
    <property type="project" value="UniProtKB-SubCell"/>
</dbReference>
<keyword evidence="5" id="KW-0777">Teichoic acid biosynthesis</keyword>
<dbReference type="InterPro" id="IPR051612">
    <property type="entry name" value="Teichoic_Acid_Biosynth"/>
</dbReference>
<evidence type="ECO:0000256" key="6">
    <source>
        <dbReference type="ARBA" id="ARBA00023136"/>
    </source>
</evidence>
<name>A0A7G9FY40_9FIRM</name>
<reference evidence="7 8" key="1">
    <citation type="submission" date="2020-08" db="EMBL/GenBank/DDBJ databases">
        <authorList>
            <person name="Liu C."/>
            <person name="Sun Q."/>
        </authorList>
    </citation>
    <scope>NUCLEOTIDE SEQUENCE [LARGE SCALE GENOMIC DNA]</scope>
    <source>
        <strain evidence="7 8">NSJ-8</strain>
    </source>
</reference>
<dbReference type="AlphaFoldDB" id="A0A7G9FY40"/>
<keyword evidence="4 7" id="KW-0808">Transferase</keyword>
<dbReference type="KEGG" id="ssun:H9Q77_05020"/>
<keyword evidence="3" id="KW-1003">Cell membrane</keyword>
<proteinExistence type="inferred from homology"/>
<organism evidence="7 8">
    <name type="scientific">Simiaoa sunii</name>
    <dbReference type="NCBI Taxonomy" id="2763672"/>
    <lineage>
        <taxon>Bacteria</taxon>
        <taxon>Bacillati</taxon>
        <taxon>Bacillota</taxon>
        <taxon>Clostridia</taxon>
        <taxon>Lachnospirales</taxon>
        <taxon>Lachnospiraceae</taxon>
        <taxon>Simiaoa</taxon>
    </lineage>
</organism>
<dbReference type="InterPro" id="IPR007554">
    <property type="entry name" value="Glycerophosphate_synth"/>
</dbReference>
<evidence type="ECO:0000256" key="3">
    <source>
        <dbReference type="ARBA" id="ARBA00022475"/>
    </source>
</evidence>
<dbReference type="InterPro" id="IPR043149">
    <property type="entry name" value="TagF_N"/>
</dbReference>
<evidence type="ECO:0000256" key="5">
    <source>
        <dbReference type="ARBA" id="ARBA00022944"/>
    </source>
</evidence>
<comment type="similarity">
    <text evidence="2">Belongs to the CDP-glycerol glycerophosphotransferase family.</text>
</comment>
<protein>
    <submittedName>
        <fullName evidence="7">CDP-glycerol glycerophosphotransferase family protein</fullName>
    </submittedName>
</protein>
<evidence type="ECO:0000256" key="1">
    <source>
        <dbReference type="ARBA" id="ARBA00004202"/>
    </source>
</evidence>
<dbReference type="Pfam" id="PF04464">
    <property type="entry name" value="Glyphos_transf"/>
    <property type="match status" value="1"/>
</dbReference>
<dbReference type="Gene3D" id="3.40.50.12580">
    <property type="match status" value="1"/>
</dbReference>
<dbReference type="Gene3D" id="3.40.50.11820">
    <property type="match status" value="1"/>
</dbReference>
<comment type="subcellular location">
    <subcellularLocation>
        <location evidence="1">Cell membrane</location>
        <topology evidence="1">Peripheral membrane protein</topology>
    </subcellularLocation>
</comment>
<evidence type="ECO:0000313" key="8">
    <source>
        <dbReference type="Proteomes" id="UP000515981"/>
    </source>
</evidence>
<dbReference type="GO" id="GO:0019350">
    <property type="term" value="P:teichoic acid biosynthetic process"/>
    <property type="evidence" value="ECO:0007669"/>
    <property type="project" value="UniProtKB-KW"/>
</dbReference>
<dbReference type="EMBL" id="CP060633">
    <property type="protein sequence ID" value="QNM03472.1"/>
    <property type="molecule type" value="Genomic_DNA"/>
</dbReference>
<evidence type="ECO:0000256" key="2">
    <source>
        <dbReference type="ARBA" id="ARBA00010488"/>
    </source>
</evidence>
<dbReference type="PANTHER" id="PTHR37316">
    <property type="entry name" value="TEICHOIC ACID GLYCEROL-PHOSPHATE PRIMASE"/>
    <property type="match status" value="1"/>
</dbReference>
<dbReference type="GO" id="GO:0047355">
    <property type="term" value="F:CDP-glycerol glycerophosphotransferase activity"/>
    <property type="evidence" value="ECO:0007669"/>
    <property type="project" value="InterPro"/>
</dbReference>
<gene>
    <name evidence="7" type="ORF">H9Q77_05020</name>
</gene>
<keyword evidence="8" id="KW-1185">Reference proteome</keyword>
<sequence length="384" mass="44785">MAMKNKLLLVKNKMILMLFYCLRFFPVKKNKVVVESYDGRGYSDEGKAICDSLLKKKSNLDIVWLVRDTSMKAPFGIRYVKLNSIKGVYELVTAKIWMDNRRKLSYVRKRKEQFYIQEWHGGGPCLKYIEKDATALPAEYVAYARNDSKMADLMISGSKWRTNNIKSSFWYDGEIIECDLMKNEDNRSDCEICDEVFNFFDELGANDNILLYAPTFRADHDLSCYHMDFEAVRRALIDKYGGEWKIIVRLHPNIANLDGFMTYSESIINGSKYPGINDLIVASKFLVTDYSGCMFEGFRLKTKVVLYALDLEHYTSNERGLYFDIRNLPSPLCENMEQFISCIRNFDEDKYEEQRQNFVDEIGYCKEPGPEIIADRVLEAIEER</sequence>
<evidence type="ECO:0000256" key="4">
    <source>
        <dbReference type="ARBA" id="ARBA00022679"/>
    </source>
</evidence>
<dbReference type="PANTHER" id="PTHR37316:SF3">
    <property type="entry name" value="TEICHOIC ACID GLYCEROL-PHOSPHATE TRANSFERASE"/>
    <property type="match status" value="1"/>
</dbReference>
<dbReference type="InterPro" id="IPR043148">
    <property type="entry name" value="TagF_C"/>
</dbReference>
<evidence type="ECO:0000313" key="7">
    <source>
        <dbReference type="EMBL" id="QNM03472.1"/>
    </source>
</evidence>
<accession>A0A7G9FY40</accession>
<dbReference type="Proteomes" id="UP000515981">
    <property type="component" value="Chromosome"/>
</dbReference>
<keyword evidence="6" id="KW-0472">Membrane</keyword>